<feature type="domain" description="Glycosyl transferase family 1" evidence="2">
    <location>
        <begin position="1"/>
        <end position="144"/>
    </location>
</feature>
<comment type="caution">
    <text evidence="3">The sequence shown here is derived from an EMBL/GenBank/DDBJ whole genome shotgun (WGS) entry which is preliminary data.</text>
</comment>
<dbReference type="PANTHER" id="PTHR46401:SF2">
    <property type="entry name" value="GLYCOSYLTRANSFERASE WBBK-RELATED"/>
    <property type="match status" value="1"/>
</dbReference>
<feature type="non-terminal residue" evidence="3">
    <location>
        <position position="1"/>
    </location>
</feature>
<sequence length="167" mass="18384">LIEAFEGVCAKHGEVELFLSGKGAKDRMDAILEQITNSPYKDKIKCTGYLDDAEFYEFMNGCDILCMTRVESRFADTGFPFKLGEYLAAGKAVVASDVSDVTDYLEDRVNAVVVKPGSVSDIAEGISFLIENPEAAREMDAIAKVTARENFDSTVSGEKIYELLREL</sequence>
<dbReference type="GO" id="GO:0016757">
    <property type="term" value="F:glycosyltransferase activity"/>
    <property type="evidence" value="ECO:0007669"/>
    <property type="project" value="InterPro"/>
</dbReference>
<reference evidence="3" key="1">
    <citation type="journal article" date="2015" name="Nature">
        <title>Complex archaea that bridge the gap between prokaryotes and eukaryotes.</title>
        <authorList>
            <person name="Spang A."/>
            <person name="Saw J.H."/>
            <person name="Jorgensen S.L."/>
            <person name="Zaremba-Niedzwiedzka K."/>
            <person name="Martijn J."/>
            <person name="Lind A.E."/>
            <person name="van Eijk R."/>
            <person name="Schleper C."/>
            <person name="Guy L."/>
            <person name="Ettema T.J."/>
        </authorList>
    </citation>
    <scope>NUCLEOTIDE SEQUENCE</scope>
</reference>
<dbReference type="InterPro" id="IPR001296">
    <property type="entry name" value="Glyco_trans_1"/>
</dbReference>
<accession>A0A0F8WFL9</accession>
<dbReference type="SUPFAM" id="SSF53756">
    <property type="entry name" value="UDP-Glycosyltransferase/glycogen phosphorylase"/>
    <property type="match status" value="1"/>
</dbReference>
<evidence type="ECO:0000259" key="2">
    <source>
        <dbReference type="Pfam" id="PF00534"/>
    </source>
</evidence>
<dbReference type="EMBL" id="LAZR01065391">
    <property type="protein sequence ID" value="KKK55642.1"/>
    <property type="molecule type" value="Genomic_DNA"/>
</dbReference>
<gene>
    <name evidence="3" type="ORF">LCGC14_3072510</name>
</gene>
<name>A0A0F8WFL9_9ZZZZ</name>
<dbReference type="PANTHER" id="PTHR46401">
    <property type="entry name" value="GLYCOSYLTRANSFERASE WBBK-RELATED"/>
    <property type="match status" value="1"/>
</dbReference>
<organism evidence="3">
    <name type="scientific">marine sediment metagenome</name>
    <dbReference type="NCBI Taxonomy" id="412755"/>
    <lineage>
        <taxon>unclassified sequences</taxon>
        <taxon>metagenomes</taxon>
        <taxon>ecological metagenomes</taxon>
    </lineage>
</organism>
<proteinExistence type="predicted"/>
<keyword evidence="1" id="KW-0808">Transferase</keyword>
<protein>
    <recommendedName>
        <fullName evidence="2">Glycosyl transferase family 1 domain-containing protein</fullName>
    </recommendedName>
</protein>
<evidence type="ECO:0000313" key="3">
    <source>
        <dbReference type="EMBL" id="KKK55642.1"/>
    </source>
</evidence>
<evidence type="ECO:0000256" key="1">
    <source>
        <dbReference type="ARBA" id="ARBA00022679"/>
    </source>
</evidence>
<dbReference type="Gene3D" id="3.40.50.2000">
    <property type="entry name" value="Glycogen Phosphorylase B"/>
    <property type="match status" value="1"/>
</dbReference>
<dbReference type="CDD" id="cd03801">
    <property type="entry name" value="GT4_PimA-like"/>
    <property type="match status" value="1"/>
</dbReference>
<dbReference type="Pfam" id="PF00534">
    <property type="entry name" value="Glycos_transf_1"/>
    <property type="match status" value="1"/>
</dbReference>
<dbReference type="GO" id="GO:0009103">
    <property type="term" value="P:lipopolysaccharide biosynthetic process"/>
    <property type="evidence" value="ECO:0007669"/>
    <property type="project" value="TreeGrafter"/>
</dbReference>
<dbReference type="AlphaFoldDB" id="A0A0F8WFL9"/>